<proteinExistence type="predicted"/>
<dbReference type="CDD" id="cd00093">
    <property type="entry name" value="HTH_XRE"/>
    <property type="match status" value="1"/>
</dbReference>
<dbReference type="AlphaFoldDB" id="A0A2K9NRE7"/>
<organism evidence="1 2">
    <name type="scientific">Bacteriovorax stolpii</name>
    <name type="common">Bdellovibrio stolpii</name>
    <dbReference type="NCBI Taxonomy" id="960"/>
    <lineage>
        <taxon>Bacteria</taxon>
        <taxon>Pseudomonadati</taxon>
        <taxon>Bdellovibrionota</taxon>
        <taxon>Bacteriovoracia</taxon>
        <taxon>Bacteriovoracales</taxon>
        <taxon>Bacteriovoracaceae</taxon>
        <taxon>Bacteriovorax</taxon>
    </lineage>
</organism>
<evidence type="ECO:0000313" key="1">
    <source>
        <dbReference type="EMBL" id="AUN97324.1"/>
    </source>
</evidence>
<dbReference type="EMBL" id="CP025704">
    <property type="protein sequence ID" value="AUN97324.1"/>
    <property type="molecule type" value="Genomic_DNA"/>
</dbReference>
<keyword evidence="2" id="KW-1185">Reference proteome</keyword>
<dbReference type="RefSeq" id="WP_102242619.1">
    <property type="nucleotide sequence ID" value="NZ_CP025704.1"/>
</dbReference>
<dbReference type="KEGG" id="bsto:C0V70_04200"/>
<accession>A0A2K9NRE7</accession>
<sequence>MQHQKKKSRRCDLKIESKEGKLLKYLRESRNLSVRAAGKIMGTSDSTVSHTEHGRRDLDKETLQKFLDAYGFSLQEFERMLRGDIVLPENMRGECIEMIKRLDSSKLKAVKAFLNTFLG</sequence>
<dbReference type="SMART" id="SM00530">
    <property type="entry name" value="HTH_XRE"/>
    <property type="match status" value="1"/>
</dbReference>
<dbReference type="GO" id="GO:0003677">
    <property type="term" value="F:DNA binding"/>
    <property type="evidence" value="ECO:0007669"/>
    <property type="project" value="InterPro"/>
</dbReference>
<dbReference type="InterPro" id="IPR001387">
    <property type="entry name" value="Cro/C1-type_HTH"/>
</dbReference>
<reference evidence="1 2" key="1">
    <citation type="submission" date="2018-01" db="EMBL/GenBank/DDBJ databases">
        <title>Complete genome sequence of Bacteriovorax stolpii DSM12778.</title>
        <authorList>
            <person name="Tang B."/>
            <person name="Chang J."/>
        </authorList>
    </citation>
    <scope>NUCLEOTIDE SEQUENCE [LARGE SCALE GENOMIC DNA]</scope>
    <source>
        <strain evidence="1 2">DSM 12778</strain>
    </source>
</reference>
<dbReference type="Gene3D" id="1.10.260.40">
    <property type="entry name" value="lambda repressor-like DNA-binding domains"/>
    <property type="match status" value="1"/>
</dbReference>
<name>A0A2K9NRE7_BACTC</name>
<dbReference type="InterPro" id="IPR010982">
    <property type="entry name" value="Lambda_DNA-bd_dom_sf"/>
</dbReference>
<dbReference type="Proteomes" id="UP000235584">
    <property type="component" value="Chromosome"/>
</dbReference>
<evidence type="ECO:0000313" key="2">
    <source>
        <dbReference type="Proteomes" id="UP000235584"/>
    </source>
</evidence>
<dbReference type="Pfam" id="PF13560">
    <property type="entry name" value="HTH_31"/>
    <property type="match status" value="1"/>
</dbReference>
<protein>
    <submittedName>
        <fullName evidence="1">Uncharacterized protein</fullName>
    </submittedName>
</protein>
<dbReference type="PROSITE" id="PS50943">
    <property type="entry name" value="HTH_CROC1"/>
    <property type="match status" value="1"/>
</dbReference>
<dbReference type="SUPFAM" id="SSF47413">
    <property type="entry name" value="lambda repressor-like DNA-binding domains"/>
    <property type="match status" value="1"/>
</dbReference>
<gene>
    <name evidence="1" type="ORF">C0V70_04200</name>
</gene>